<dbReference type="InterPro" id="IPR005197">
    <property type="entry name" value="Glyco_hydro_71"/>
</dbReference>
<protein>
    <submittedName>
        <fullName evidence="2">Glycosyl hydrolase family 71</fullName>
    </submittedName>
</protein>
<feature type="region of interest" description="Disordered" evidence="1">
    <location>
        <begin position="1"/>
        <end position="20"/>
    </location>
</feature>
<comment type="caution">
    <text evidence="2">The sequence shown here is derived from an EMBL/GenBank/DDBJ whole genome shotgun (WGS) entry which is preliminary data.</text>
</comment>
<dbReference type="Proteomes" id="UP000054596">
    <property type="component" value="Unassembled WGS sequence"/>
</dbReference>
<evidence type="ECO:0000313" key="3">
    <source>
        <dbReference type="Proteomes" id="UP000054596"/>
    </source>
</evidence>
<sequence>MNDLQMCSVGRAGTDHGPHGGPRRAVAAIALASMVSVASTSARAADPTSAQWAALQKNAQSLVDTESPSSAWPFAISTALIGTGHRPYVFAHYFTPFPLSIDNLPARSDYYCTEYLTRSGEGSKYASVGGYLRDRPLPLTRYTTSVYKERALAVEILRARKIDLDGFGVDILQLNSGTLWDDVMRVYSVAQHVAPNFMILAEPDMASLDGVSVADMVAAIRVIAGQKNAFRLADGSLAIAPFYAENVSQNFWADVIRGAASAGVNVTLIPILLDPSKATDFRTITDSFSFWGVRTVPESIDKGGWEDQALTNLESFGADIMTPVAPQDSRPKDSQFWEAQNSALFRAQWSQVTSRDPAYVQIVTWNDYSESTHVSPSVGTQYAFYDLAAYYIEWAKTGNPPPIVRDSILYFHRRQIFSPGRSSTPEAAMVEEGVGSVVNDIEMVAFLTAPAVMRITAGGTDYTSNGVAGLNVFRVPAVPGAPSFAIVRNGATVAQVTSNTSIVSTGTAQDPLYIGGGSTRSPVSLVCSQ</sequence>
<organism evidence="2 3">
    <name type="scientific">Caballeronia glebae</name>
    <dbReference type="NCBI Taxonomy" id="1777143"/>
    <lineage>
        <taxon>Bacteria</taxon>
        <taxon>Pseudomonadati</taxon>
        <taxon>Pseudomonadota</taxon>
        <taxon>Betaproteobacteria</taxon>
        <taxon>Burkholderiales</taxon>
        <taxon>Burkholderiaceae</taxon>
        <taxon>Caballeronia</taxon>
    </lineage>
</organism>
<accession>A0A158B7G2</accession>
<evidence type="ECO:0000256" key="1">
    <source>
        <dbReference type="SAM" id="MobiDB-lite"/>
    </source>
</evidence>
<dbReference type="STRING" id="1777143.AWB82_03647"/>
<gene>
    <name evidence="2" type="ORF">AWB82_03647</name>
</gene>
<dbReference type="Gene3D" id="3.20.20.80">
    <property type="entry name" value="Glycosidases"/>
    <property type="match status" value="1"/>
</dbReference>
<dbReference type="EMBL" id="FCOJ02000024">
    <property type="protein sequence ID" value="SAK65850.1"/>
    <property type="molecule type" value="Genomic_DNA"/>
</dbReference>
<reference evidence="2" key="1">
    <citation type="submission" date="2016-01" db="EMBL/GenBank/DDBJ databases">
        <authorList>
            <person name="Peeters C."/>
        </authorList>
    </citation>
    <scope>NUCLEOTIDE SEQUENCE [LARGE SCALE GENOMIC DNA]</scope>
    <source>
        <strain evidence="2">LMG 29325</strain>
    </source>
</reference>
<keyword evidence="2" id="KW-0378">Hydrolase</keyword>
<dbReference type="AlphaFoldDB" id="A0A158B7G2"/>
<name>A0A158B7G2_9BURK</name>
<proteinExistence type="predicted"/>
<keyword evidence="3" id="KW-1185">Reference proteome</keyword>
<dbReference type="GO" id="GO:0051118">
    <property type="term" value="F:glucan endo-1,3-alpha-glucosidase activity"/>
    <property type="evidence" value="ECO:0007669"/>
    <property type="project" value="InterPro"/>
</dbReference>
<dbReference type="Pfam" id="PF03659">
    <property type="entry name" value="Glyco_hydro_71"/>
    <property type="match status" value="1"/>
</dbReference>
<evidence type="ECO:0000313" key="2">
    <source>
        <dbReference type="EMBL" id="SAK65850.1"/>
    </source>
</evidence>